<dbReference type="GO" id="GO:0006865">
    <property type="term" value="P:amino acid transport"/>
    <property type="evidence" value="ECO:0007669"/>
    <property type="project" value="UniProtKB-KW"/>
</dbReference>
<evidence type="ECO:0000313" key="16">
    <source>
        <dbReference type="Proteomes" id="UP001431572"/>
    </source>
</evidence>
<dbReference type="SMART" id="SM00320">
    <property type="entry name" value="WD40"/>
    <property type="match status" value="7"/>
</dbReference>
<evidence type="ECO:0000256" key="6">
    <source>
        <dbReference type="ARBA" id="ARBA00022741"/>
    </source>
</evidence>
<reference evidence="13 15" key="1">
    <citation type="submission" date="2020-06" db="EMBL/GenBank/DDBJ databases">
        <title>Anoxygenic phototrophic Chloroflexota member uses a Type I reaction center.</title>
        <authorList>
            <person name="Tsuji J.M."/>
            <person name="Shaw N.A."/>
            <person name="Nagashima S."/>
            <person name="Venkiteswaran J."/>
            <person name="Schiff S.L."/>
            <person name="Hanada S."/>
            <person name="Tank M."/>
            <person name="Neufeld J.D."/>
        </authorList>
    </citation>
    <scope>NUCLEOTIDE SEQUENCE [LARGE SCALE GENOMIC DNA]</scope>
    <source>
        <strain evidence="13">L227-S17</strain>
    </source>
</reference>
<dbReference type="Gene3D" id="2.130.10.10">
    <property type="entry name" value="YVTN repeat-like/Quinoprotein amine dehydrogenase"/>
    <property type="match status" value="2"/>
</dbReference>
<dbReference type="Gene3D" id="3.30.200.20">
    <property type="entry name" value="Phosphorylase Kinase, domain 1"/>
    <property type="match status" value="1"/>
</dbReference>
<protein>
    <submittedName>
        <fullName evidence="13">ABC transporter substrate-binding protein</fullName>
    </submittedName>
</protein>
<keyword evidence="6 10" id="KW-0547">Nucleotide-binding</keyword>
<dbReference type="Pfam" id="PF00069">
    <property type="entry name" value="Pkinase"/>
    <property type="match status" value="1"/>
</dbReference>
<dbReference type="PRINTS" id="PR00320">
    <property type="entry name" value="GPROTEINBRPT"/>
</dbReference>
<dbReference type="InterPro" id="IPR020472">
    <property type="entry name" value="WD40_PAC1"/>
</dbReference>
<dbReference type="RefSeq" id="WP_341471077.1">
    <property type="nucleotide sequence ID" value="NZ_CP128400.1"/>
</dbReference>
<keyword evidence="3 9" id="KW-0853">WD repeat</keyword>
<feature type="repeat" description="WD" evidence="9">
    <location>
        <begin position="651"/>
        <end position="692"/>
    </location>
</feature>
<keyword evidence="8" id="KW-0029">Amino-acid transport</keyword>
<dbReference type="InterPro" id="IPR011009">
    <property type="entry name" value="Kinase-like_dom_sf"/>
</dbReference>
<dbReference type="CDD" id="cd00200">
    <property type="entry name" value="WD40"/>
    <property type="match status" value="1"/>
</dbReference>
<dbReference type="InterPro" id="IPR008271">
    <property type="entry name" value="Ser/Thr_kinase_AS"/>
</dbReference>
<dbReference type="Gene3D" id="3.40.50.2300">
    <property type="match status" value="2"/>
</dbReference>
<dbReference type="InterPro" id="IPR019775">
    <property type="entry name" value="WD40_repeat_CS"/>
</dbReference>
<dbReference type="SUPFAM" id="SSF50978">
    <property type="entry name" value="WD40 repeat-like"/>
    <property type="match status" value="1"/>
</dbReference>
<feature type="region of interest" description="Disordered" evidence="11">
    <location>
        <begin position="307"/>
        <end position="349"/>
    </location>
</feature>
<evidence type="ECO:0000313" key="14">
    <source>
        <dbReference type="EMBL" id="WJW69192.1"/>
    </source>
</evidence>
<dbReference type="PROSITE" id="PS00108">
    <property type="entry name" value="PROTEIN_KINASE_ST"/>
    <property type="match status" value="1"/>
</dbReference>
<dbReference type="Proteomes" id="UP000521676">
    <property type="component" value="Unassembled WGS sequence"/>
</dbReference>
<keyword evidence="4" id="KW-0732">Signal</keyword>
<evidence type="ECO:0000256" key="4">
    <source>
        <dbReference type="ARBA" id="ARBA00022729"/>
    </source>
</evidence>
<evidence type="ECO:0000256" key="3">
    <source>
        <dbReference type="ARBA" id="ARBA00022574"/>
    </source>
</evidence>
<feature type="domain" description="Protein kinase" evidence="12">
    <location>
        <begin position="20"/>
        <end position="284"/>
    </location>
</feature>
<dbReference type="PROSITE" id="PS50082">
    <property type="entry name" value="WD_REPEATS_2"/>
    <property type="match status" value="7"/>
</dbReference>
<dbReference type="EMBL" id="CP128400">
    <property type="protein sequence ID" value="WJW69192.1"/>
    <property type="molecule type" value="Genomic_DNA"/>
</dbReference>
<feature type="compositionally biased region" description="Polar residues" evidence="11">
    <location>
        <begin position="312"/>
        <end position="328"/>
    </location>
</feature>
<evidence type="ECO:0000259" key="12">
    <source>
        <dbReference type="PROSITE" id="PS50011"/>
    </source>
</evidence>
<dbReference type="InterPro" id="IPR001680">
    <property type="entry name" value="WD40_rpt"/>
</dbReference>
<organism evidence="13 15">
    <name type="scientific">Candidatus Chlorohelix allophototropha</name>
    <dbReference type="NCBI Taxonomy" id="3003348"/>
    <lineage>
        <taxon>Bacteria</taxon>
        <taxon>Bacillati</taxon>
        <taxon>Chloroflexota</taxon>
        <taxon>Chloroflexia</taxon>
        <taxon>Candidatus Chloroheliales</taxon>
        <taxon>Candidatus Chloroheliaceae</taxon>
        <taxon>Candidatus Chlorohelix</taxon>
    </lineage>
</organism>
<dbReference type="InterPro" id="IPR015943">
    <property type="entry name" value="WD40/YVTN_repeat-like_dom_sf"/>
</dbReference>
<feature type="repeat" description="WD" evidence="9">
    <location>
        <begin position="565"/>
        <end position="597"/>
    </location>
</feature>
<dbReference type="InterPro" id="IPR000719">
    <property type="entry name" value="Prot_kinase_dom"/>
</dbReference>
<dbReference type="CDD" id="cd14014">
    <property type="entry name" value="STKc_PknB_like"/>
    <property type="match status" value="1"/>
</dbReference>
<evidence type="ECO:0000256" key="5">
    <source>
        <dbReference type="ARBA" id="ARBA00022737"/>
    </source>
</evidence>
<feature type="repeat" description="WD" evidence="9">
    <location>
        <begin position="477"/>
        <end position="518"/>
    </location>
</feature>
<dbReference type="InterPro" id="IPR017441">
    <property type="entry name" value="Protein_kinase_ATP_BS"/>
</dbReference>
<name>A0A8T7M5C3_9CHLR</name>
<evidence type="ECO:0000313" key="13">
    <source>
        <dbReference type="EMBL" id="NWJ47274.1"/>
    </source>
</evidence>
<sequence length="1071" mass="114518">MSKDSMQNNETPATLLGGRYRLVRSLGNGSFGEVFQADDTKFSPPRVVAIKILKRQFVADPQIRNSIKVEAGILAQLHHPNILRVSDFEASDSICYIVTDLAEGGTLSAKLHPALGGSSCPLPLSEVANLLTKIAAALDSAHQKGLIHRDLKPANILLDIAGQPLIADFGLAAFLSGSASQVQSASSGTPLYMAPEQWNGKAGKSSDIYALGIITYQLITGQPPFQGNQEALAHQHLSSPLPKISEHAPGLAYPPMLDEILAKATAKDPHTRPESASAFALQFRAALENRKVQQLSQEKPTTPLAQLAAEAKTQSRQTEQVSSITPDKSPNGGKDSKRNGSPRLSGNAGGKPLFRRPITWISGVSFLVVSTIISLLVVNLFSPKVTIINNTTIININSPVLAISYSPDGKTIATASQDGVIRLVNVANGSVSLALQGQPGSASTVAISPDGQKLASGGVDSIVRIWRIADGTLLNEFKGHSAEVTSVAFSFDSLQVLSGSLDNAVNVWDLKNNNKIATLTTHSAPIKSVAFSPISKTFASASADKTVKIWKLNADNSGVLELNTIKDFQAEINAVEFSPDGLELATGGKDNTIKLWDYTVPGGKSKIALEGQEGSVTSLAYRGDGKTIASGSSDKKVRVWDAGSGKLLLMVEGSTDSVTSVAFSPDGNTVASGSMDKTIRLAEIASAVKAITAPPIPTPVASCILDGEVKIGALLPFTGNQGMWGKFEQQGAEMAIEDINASGLLGSKVKLKLVVEEIPSPDSGTQVQLPAYQKLVNTEKVTMLIDHGFINQTNASSFQDAVMVVVADNNPGLGYYDGKLGQNIFNNKISQTYITNYVVEQTKKRLGYQKVAFFYNDAPNYKAYVQDFQAAFQSKGVSVVENVSFKQGETDFNAALARIKPQNPEEIFIVASVDETVAIMKEARQLGFPWSVRFITSDLWDNPDYGRKGGAVADGSIFANSWFYMNAQVTNPSFVQRYQSKFGNIPLDWAANSYAAIQLLANAMKTSGSCEVGAVREALLKTKNLDTVLGTFSFDDKRNPIYTPSLKVLTYNQSGPSDMGAMTVNWAENMP</sequence>
<dbReference type="PROSITE" id="PS00107">
    <property type="entry name" value="PROTEIN_KINASE_ATP"/>
    <property type="match status" value="1"/>
</dbReference>
<dbReference type="InterPro" id="IPR000709">
    <property type="entry name" value="Leu_Ile_Val-bd"/>
</dbReference>
<dbReference type="AlphaFoldDB" id="A0A8T7M5C3"/>
<dbReference type="PANTHER" id="PTHR19879">
    <property type="entry name" value="TRANSCRIPTION INITIATION FACTOR TFIID"/>
    <property type="match status" value="1"/>
</dbReference>
<dbReference type="SUPFAM" id="SSF53822">
    <property type="entry name" value="Periplasmic binding protein-like I"/>
    <property type="match status" value="1"/>
</dbReference>
<evidence type="ECO:0000313" key="15">
    <source>
        <dbReference type="Proteomes" id="UP000521676"/>
    </source>
</evidence>
<feature type="repeat" description="WD" evidence="9">
    <location>
        <begin position="435"/>
        <end position="476"/>
    </location>
</feature>
<keyword evidence="2" id="KW-0813">Transport</keyword>
<gene>
    <name evidence="13" type="ORF">HXX08_15535</name>
    <name evidence="14" type="ORF">OZ401_002788</name>
</gene>
<evidence type="ECO:0000256" key="8">
    <source>
        <dbReference type="ARBA" id="ARBA00022970"/>
    </source>
</evidence>
<feature type="binding site" evidence="10">
    <location>
        <position position="51"/>
    </location>
    <ligand>
        <name>ATP</name>
        <dbReference type="ChEBI" id="CHEBI:30616"/>
    </ligand>
</feature>
<dbReference type="EMBL" id="JACATZ010000003">
    <property type="protein sequence ID" value="NWJ47274.1"/>
    <property type="molecule type" value="Genomic_DNA"/>
</dbReference>
<dbReference type="PROSITE" id="PS50011">
    <property type="entry name" value="PROTEIN_KINASE_DOM"/>
    <property type="match status" value="1"/>
</dbReference>
<dbReference type="Proteomes" id="UP001431572">
    <property type="component" value="Chromosome 2"/>
</dbReference>
<evidence type="ECO:0000256" key="2">
    <source>
        <dbReference type="ARBA" id="ARBA00022448"/>
    </source>
</evidence>
<reference evidence="14" key="2">
    <citation type="journal article" date="2024" name="Nature">
        <title>Anoxygenic phototroph of the Chloroflexota uses a type I reaction centre.</title>
        <authorList>
            <person name="Tsuji J.M."/>
            <person name="Shaw N.A."/>
            <person name="Nagashima S."/>
            <person name="Venkiteswaran J.J."/>
            <person name="Schiff S.L."/>
            <person name="Watanabe T."/>
            <person name="Fukui M."/>
            <person name="Hanada S."/>
            <person name="Tank M."/>
            <person name="Neufeld J.D."/>
        </authorList>
    </citation>
    <scope>NUCLEOTIDE SEQUENCE</scope>
    <source>
        <strain evidence="14">L227-S17</strain>
    </source>
</reference>
<dbReference type="InterPro" id="IPR028082">
    <property type="entry name" value="Peripla_BP_I"/>
</dbReference>
<dbReference type="PANTHER" id="PTHR19879:SF9">
    <property type="entry name" value="TRANSCRIPTION INITIATION FACTOR TFIID SUBUNIT 5"/>
    <property type="match status" value="1"/>
</dbReference>
<dbReference type="PROSITE" id="PS00678">
    <property type="entry name" value="WD_REPEATS_1"/>
    <property type="match status" value="1"/>
</dbReference>
<keyword evidence="7 10" id="KW-0067">ATP-binding</keyword>
<evidence type="ECO:0000256" key="7">
    <source>
        <dbReference type="ARBA" id="ARBA00022840"/>
    </source>
</evidence>
<dbReference type="InterPro" id="IPR028081">
    <property type="entry name" value="Leu-bd"/>
</dbReference>
<feature type="repeat" description="WD" evidence="9">
    <location>
        <begin position="393"/>
        <end position="434"/>
    </location>
</feature>
<dbReference type="PROSITE" id="PS50294">
    <property type="entry name" value="WD_REPEATS_REGION"/>
    <property type="match status" value="6"/>
</dbReference>
<dbReference type="SMART" id="SM00220">
    <property type="entry name" value="S_TKc"/>
    <property type="match status" value="1"/>
</dbReference>
<dbReference type="Pfam" id="PF13458">
    <property type="entry name" value="Peripla_BP_6"/>
    <property type="match status" value="1"/>
</dbReference>
<feature type="repeat" description="WD" evidence="9">
    <location>
        <begin position="609"/>
        <end position="650"/>
    </location>
</feature>
<accession>A0A8T7M5C3</accession>
<keyword evidence="16" id="KW-1185">Reference proteome</keyword>
<evidence type="ECO:0000256" key="1">
    <source>
        <dbReference type="ARBA" id="ARBA00010062"/>
    </source>
</evidence>
<dbReference type="PRINTS" id="PR00337">
    <property type="entry name" value="LEUILEVALBP"/>
</dbReference>
<evidence type="ECO:0000256" key="11">
    <source>
        <dbReference type="SAM" id="MobiDB-lite"/>
    </source>
</evidence>
<proteinExistence type="inferred from homology"/>
<dbReference type="InterPro" id="IPR036322">
    <property type="entry name" value="WD40_repeat_dom_sf"/>
</dbReference>
<feature type="repeat" description="WD" evidence="9">
    <location>
        <begin position="519"/>
        <end position="553"/>
    </location>
</feature>
<evidence type="ECO:0000256" key="9">
    <source>
        <dbReference type="PROSITE-ProRule" id="PRU00221"/>
    </source>
</evidence>
<dbReference type="Pfam" id="PF00400">
    <property type="entry name" value="WD40"/>
    <property type="match status" value="7"/>
</dbReference>
<dbReference type="GO" id="GO:0005524">
    <property type="term" value="F:ATP binding"/>
    <property type="evidence" value="ECO:0007669"/>
    <property type="project" value="UniProtKB-UniRule"/>
</dbReference>
<dbReference type="GO" id="GO:0004672">
    <property type="term" value="F:protein kinase activity"/>
    <property type="evidence" value="ECO:0007669"/>
    <property type="project" value="InterPro"/>
</dbReference>
<dbReference type="Gene3D" id="1.10.510.10">
    <property type="entry name" value="Transferase(Phosphotransferase) domain 1"/>
    <property type="match status" value="1"/>
</dbReference>
<evidence type="ECO:0000256" key="10">
    <source>
        <dbReference type="PROSITE-ProRule" id="PRU10141"/>
    </source>
</evidence>
<dbReference type="SUPFAM" id="SSF56112">
    <property type="entry name" value="Protein kinase-like (PK-like)"/>
    <property type="match status" value="1"/>
</dbReference>
<keyword evidence="5" id="KW-0677">Repeat</keyword>
<comment type="similarity">
    <text evidence="1">Belongs to the leucine-binding protein family.</text>
</comment>